<gene>
    <name evidence="2" type="ORF">K8I29_06365</name>
</gene>
<keyword evidence="1" id="KW-0472">Membrane</keyword>
<sequence length="69" mass="7339">MIADTLIVRPLGIASLALGTAGFIVSLPFALTSGSVETTARELVGEPFHFTFTRPLGDFSRRDGFGQDP</sequence>
<accession>A0A953JDN5</accession>
<evidence type="ECO:0000313" key="3">
    <source>
        <dbReference type="Proteomes" id="UP000705867"/>
    </source>
</evidence>
<evidence type="ECO:0000313" key="2">
    <source>
        <dbReference type="EMBL" id="MBZ0155826.1"/>
    </source>
</evidence>
<feature type="transmembrane region" description="Helical" evidence="1">
    <location>
        <begin position="12"/>
        <end position="31"/>
    </location>
</feature>
<reference evidence="2" key="2">
    <citation type="submission" date="2021-08" db="EMBL/GenBank/DDBJ databases">
        <authorList>
            <person name="Dalcin Martins P."/>
        </authorList>
    </citation>
    <scope>NUCLEOTIDE SEQUENCE</scope>
    <source>
        <strain evidence="2">MAG_39</strain>
    </source>
</reference>
<dbReference type="AlphaFoldDB" id="A0A953JDN5"/>
<dbReference type="EMBL" id="JAIOIV010000049">
    <property type="protein sequence ID" value="MBZ0155826.1"/>
    <property type="molecule type" value="Genomic_DNA"/>
</dbReference>
<comment type="caution">
    <text evidence="2">The sequence shown here is derived from an EMBL/GenBank/DDBJ whole genome shotgun (WGS) entry which is preliminary data.</text>
</comment>
<protein>
    <submittedName>
        <fullName evidence="2">Uncharacterized protein</fullName>
    </submittedName>
</protein>
<proteinExistence type="predicted"/>
<keyword evidence="1" id="KW-0812">Transmembrane</keyword>
<dbReference type="Proteomes" id="UP000705867">
    <property type="component" value="Unassembled WGS sequence"/>
</dbReference>
<name>A0A953JDN5_9BACT</name>
<evidence type="ECO:0000256" key="1">
    <source>
        <dbReference type="SAM" id="Phobius"/>
    </source>
</evidence>
<reference evidence="2" key="1">
    <citation type="journal article" date="2021" name="bioRxiv">
        <title>Unraveling nitrogen, sulfur and carbon metabolic pathways and microbial community transcriptional responses to substrate deprivation and toxicity stresses in a bioreactor mimicking anoxic brackish coastal sediment conditions.</title>
        <authorList>
            <person name="Martins P.D."/>
            <person name="Echeveste M.J."/>
            <person name="Arshad A."/>
            <person name="Kurth J."/>
            <person name="Ouboter H."/>
            <person name="Jetten M.S.M."/>
            <person name="Welte C.U."/>
        </authorList>
    </citation>
    <scope>NUCLEOTIDE SEQUENCE</scope>
    <source>
        <strain evidence="2">MAG_39</strain>
    </source>
</reference>
<organism evidence="2 3">
    <name type="scientific">Candidatus Nitrobium versatile</name>
    <dbReference type="NCBI Taxonomy" id="2884831"/>
    <lineage>
        <taxon>Bacteria</taxon>
        <taxon>Pseudomonadati</taxon>
        <taxon>Nitrospirota</taxon>
        <taxon>Nitrospiria</taxon>
        <taxon>Nitrospirales</taxon>
        <taxon>Nitrospiraceae</taxon>
        <taxon>Candidatus Nitrobium</taxon>
    </lineage>
</organism>
<keyword evidence="1" id="KW-1133">Transmembrane helix</keyword>